<feature type="region of interest" description="Disordered" evidence="1">
    <location>
        <begin position="1"/>
        <end position="87"/>
    </location>
</feature>
<evidence type="ECO:0000256" key="1">
    <source>
        <dbReference type="SAM" id="MobiDB-lite"/>
    </source>
</evidence>
<gene>
    <name evidence="3" type="ORF">K491DRAFT_716534</name>
</gene>
<reference evidence="3" key="1">
    <citation type="journal article" date="2020" name="Stud. Mycol.">
        <title>101 Dothideomycetes genomes: a test case for predicting lifestyles and emergence of pathogens.</title>
        <authorList>
            <person name="Haridas S."/>
            <person name="Albert R."/>
            <person name="Binder M."/>
            <person name="Bloem J."/>
            <person name="Labutti K."/>
            <person name="Salamov A."/>
            <person name="Andreopoulos B."/>
            <person name="Baker S."/>
            <person name="Barry K."/>
            <person name="Bills G."/>
            <person name="Bluhm B."/>
            <person name="Cannon C."/>
            <person name="Castanera R."/>
            <person name="Culley D."/>
            <person name="Daum C."/>
            <person name="Ezra D."/>
            <person name="Gonzalez J."/>
            <person name="Henrissat B."/>
            <person name="Kuo A."/>
            <person name="Liang C."/>
            <person name="Lipzen A."/>
            <person name="Lutzoni F."/>
            <person name="Magnuson J."/>
            <person name="Mondo S."/>
            <person name="Nolan M."/>
            <person name="Ohm R."/>
            <person name="Pangilinan J."/>
            <person name="Park H.-J."/>
            <person name="Ramirez L."/>
            <person name="Alfaro M."/>
            <person name="Sun H."/>
            <person name="Tritt A."/>
            <person name="Yoshinaga Y."/>
            <person name="Zwiers L.-H."/>
            <person name="Turgeon B."/>
            <person name="Goodwin S."/>
            <person name="Spatafora J."/>
            <person name="Crous P."/>
            <person name="Grigoriev I."/>
        </authorList>
    </citation>
    <scope>NUCLEOTIDE SEQUENCE</scope>
    <source>
        <strain evidence="3">CBS 122681</strain>
    </source>
</reference>
<feature type="compositionally biased region" description="Acidic residues" evidence="1">
    <location>
        <begin position="68"/>
        <end position="78"/>
    </location>
</feature>
<feature type="transmembrane region" description="Helical" evidence="2">
    <location>
        <begin position="273"/>
        <end position="297"/>
    </location>
</feature>
<proteinExistence type="predicted"/>
<organism evidence="3 4">
    <name type="scientific">Lophiostoma macrostomum CBS 122681</name>
    <dbReference type="NCBI Taxonomy" id="1314788"/>
    <lineage>
        <taxon>Eukaryota</taxon>
        <taxon>Fungi</taxon>
        <taxon>Dikarya</taxon>
        <taxon>Ascomycota</taxon>
        <taxon>Pezizomycotina</taxon>
        <taxon>Dothideomycetes</taxon>
        <taxon>Pleosporomycetidae</taxon>
        <taxon>Pleosporales</taxon>
        <taxon>Lophiostomataceae</taxon>
        <taxon>Lophiostoma</taxon>
    </lineage>
</organism>
<feature type="compositionally biased region" description="Pro residues" evidence="1">
    <location>
        <begin position="49"/>
        <end position="59"/>
    </location>
</feature>
<keyword evidence="2" id="KW-1133">Transmembrane helix</keyword>
<feature type="compositionally biased region" description="Low complexity" evidence="1">
    <location>
        <begin position="243"/>
        <end position="260"/>
    </location>
</feature>
<evidence type="ECO:0000313" key="4">
    <source>
        <dbReference type="Proteomes" id="UP000799324"/>
    </source>
</evidence>
<sequence>MASNQDSSTTDSAGQEPIAKMPPTPHLNQGEGGSNGEDDVADAIKKPLPNSPKLPPNPKFPSSTQEDHVEDDTNETAGDDVSSFPSNVMDFNTPAQHWHDQQRAQFTHMMEPSFPSHVAGFDTPAQNWHDQQRAQFTHMTTSFPSHVAGFDAPAQQWLDQQRAQFVQSTKTSLLRRFLARIIGFLLLLWSGFVYIVGLPNKGYQKLAQWLSQKRYEYTMAWYEKAWYEKFLEDHHISVGTDDQTQSETASSTSATHAQASKQQGTRFPSLKTIFASIGLFGLILISLTPYVTFLSILPAQCQVSIGGCVIDGTQHSYQVTKLAGAKGARHAYNFTADSVNSIKSVTSDTWHSIIYGLDVKHPYHMQGLFPSIDSSSSPAETVLPKSESSEDNELYTVGTVTCYEYPLLWGKISGELFDIDTYMYCW</sequence>
<dbReference type="EMBL" id="MU004353">
    <property type="protein sequence ID" value="KAF2655171.1"/>
    <property type="molecule type" value="Genomic_DNA"/>
</dbReference>
<name>A0A6A6T7H2_9PLEO</name>
<keyword evidence="2" id="KW-0812">Transmembrane</keyword>
<feature type="region of interest" description="Disordered" evidence="1">
    <location>
        <begin position="241"/>
        <end position="260"/>
    </location>
</feature>
<feature type="compositionally biased region" description="Polar residues" evidence="1">
    <location>
        <begin position="1"/>
        <end position="13"/>
    </location>
</feature>
<dbReference type="Proteomes" id="UP000799324">
    <property type="component" value="Unassembled WGS sequence"/>
</dbReference>
<evidence type="ECO:0000313" key="3">
    <source>
        <dbReference type="EMBL" id="KAF2655171.1"/>
    </source>
</evidence>
<accession>A0A6A6T7H2</accession>
<dbReference type="AlphaFoldDB" id="A0A6A6T7H2"/>
<feature type="transmembrane region" description="Helical" evidence="2">
    <location>
        <begin position="177"/>
        <end position="196"/>
    </location>
</feature>
<evidence type="ECO:0000256" key="2">
    <source>
        <dbReference type="SAM" id="Phobius"/>
    </source>
</evidence>
<keyword evidence="4" id="KW-1185">Reference proteome</keyword>
<keyword evidence="2" id="KW-0472">Membrane</keyword>
<protein>
    <submittedName>
        <fullName evidence="3">Uncharacterized protein</fullName>
    </submittedName>
</protein>